<gene>
    <name evidence="8" type="ORF">BaRGS_00001859</name>
</gene>
<evidence type="ECO:0000313" key="9">
    <source>
        <dbReference type="Proteomes" id="UP001519460"/>
    </source>
</evidence>
<protein>
    <submittedName>
        <fullName evidence="8">Uncharacterized protein</fullName>
    </submittedName>
</protein>
<evidence type="ECO:0000256" key="2">
    <source>
        <dbReference type="ARBA" id="ARBA00022448"/>
    </source>
</evidence>
<dbReference type="GO" id="GO:0016020">
    <property type="term" value="C:membrane"/>
    <property type="evidence" value="ECO:0007669"/>
    <property type="project" value="UniProtKB-SubCell"/>
</dbReference>
<keyword evidence="4 7" id="KW-1133">Transmembrane helix</keyword>
<comment type="subcellular location">
    <subcellularLocation>
        <location evidence="1">Membrane</location>
        <topology evidence="1">Multi-pass membrane protein</topology>
    </subcellularLocation>
</comment>
<evidence type="ECO:0000256" key="1">
    <source>
        <dbReference type="ARBA" id="ARBA00004141"/>
    </source>
</evidence>
<evidence type="ECO:0000313" key="8">
    <source>
        <dbReference type="EMBL" id="KAK7507008.1"/>
    </source>
</evidence>
<dbReference type="PANTHER" id="PTHR19432:SF35">
    <property type="entry name" value="SOLUTE CARRIER FAMILY 45 MEMBER 3 ISOFORM X1"/>
    <property type="match status" value="1"/>
</dbReference>
<evidence type="ECO:0000256" key="5">
    <source>
        <dbReference type="ARBA" id="ARBA00023136"/>
    </source>
</evidence>
<evidence type="ECO:0000256" key="7">
    <source>
        <dbReference type="SAM" id="Phobius"/>
    </source>
</evidence>
<dbReference type="PANTHER" id="PTHR19432">
    <property type="entry name" value="SUGAR TRANSPORTER"/>
    <property type="match status" value="1"/>
</dbReference>
<sequence>MGLAVQVIVQACIVLITSLVGSVFTVLVGYRQLRRLINQKSKCSVVSKTSENTEPDAKRDPIAAEGEADEDKTPLLRGAEEPDQSASQISRAYLSNYRTNTPAPSNLTASSNDCMDSGNRTSPQMTIGSVASSNTHRRSNIKFKRQLFWICLTVYFSTSLVYIFSTLTTDYVGKAIYGGNPEAEPGSDSLRNYQTGVRFASVGFVVYYSSYLLASVCQKRISAILGQ</sequence>
<keyword evidence="2" id="KW-0813">Transport</keyword>
<evidence type="ECO:0000256" key="3">
    <source>
        <dbReference type="ARBA" id="ARBA00022692"/>
    </source>
</evidence>
<feature type="region of interest" description="Disordered" evidence="6">
    <location>
        <begin position="44"/>
        <end position="86"/>
    </location>
</feature>
<dbReference type="EMBL" id="JACVVK020000005">
    <property type="protein sequence ID" value="KAK7507008.1"/>
    <property type="molecule type" value="Genomic_DNA"/>
</dbReference>
<comment type="caution">
    <text evidence="8">The sequence shown here is derived from an EMBL/GenBank/DDBJ whole genome shotgun (WGS) entry which is preliminary data.</text>
</comment>
<feature type="transmembrane region" description="Helical" evidence="7">
    <location>
        <begin position="197"/>
        <end position="217"/>
    </location>
</feature>
<proteinExistence type="predicted"/>
<dbReference type="Proteomes" id="UP001519460">
    <property type="component" value="Unassembled WGS sequence"/>
</dbReference>
<keyword evidence="9" id="KW-1185">Reference proteome</keyword>
<accession>A0ABD0M5G7</accession>
<dbReference type="AlphaFoldDB" id="A0ABD0M5G7"/>
<keyword evidence="3 7" id="KW-0812">Transmembrane</keyword>
<evidence type="ECO:0000256" key="4">
    <source>
        <dbReference type="ARBA" id="ARBA00022989"/>
    </source>
</evidence>
<organism evidence="8 9">
    <name type="scientific">Batillaria attramentaria</name>
    <dbReference type="NCBI Taxonomy" id="370345"/>
    <lineage>
        <taxon>Eukaryota</taxon>
        <taxon>Metazoa</taxon>
        <taxon>Spiralia</taxon>
        <taxon>Lophotrochozoa</taxon>
        <taxon>Mollusca</taxon>
        <taxon>Gastropoda</taxon>
        <taxon>Caenogastropoda</taxon>
        <taxon>Sorbeoconcha</taxon>
        <taxon>Cerithioidea</taxon>
        <taxon>Batillariidae</taxon>
        <taxon>Batillaria</taxon>
    </lineage>
</organism>
<reference evidence="8 9" key="1">
    <citation type="journal article" date="2023" name="Sci. Data">
        <title>Genome assembly of the Korean intertidal mud-creeper Batillaria attramentaria.</title>
        <authorList>
            <person name="Patra A.K."/>
            <person name="Ho P.T."/>
            <person name="Jun S."/>
            <person name="Lee S.J."/>
            <person name="Kim Y."/>
            <person name="Won Y.J."/>
        </authorList>
    </citation>
    <scope>NUCLEOTIDE SEQUENCE [LARGE SCALE GENOMIC DNA]</scope>
    <source>
        <strain evidence="8">Wonlab-2016</strain>
    </source>
</reference>
<keyword evidence="5 7" id="KW-0472">Membrane</keyword>
<evidence type="ECO:0000256" key="6">
    <source>
        <dbReference type="SAM" id="MobiDB-lite"/>
    </source>
</evidence>
<name>A0ABD0M5G7_9CAEN</name>
<feature type="transmembrane region" description="Helical" evidence="7">
    <location>
        <begin position="147"/>
        <end position="165"/>
    </location>
</feature>
<feature type="transmembrane region" description="Helical" evidence="7">
    <location>
        <begin position="6"/>
        <end position="30"/>
    </location>
</feature>
<feature type="compositionally biased region" description="Basic and acidic residues" evidence="6">
    <location>
        <begin position="71"/>
        <end position="80"/>
    </location>
</feature>